<evidence type="ECO:0000313" key="14">
    <source>
        <dbReference type="EnsemblFungi" id="EJT79403"/>
    </source>
</evidence>
<keyword evidence="7 8" id="KW-0862">Zinc</keyword>
<keyword evidence="15" id="KW-1185">Reference proteome</keyword>
<evidence type="ECO:0000313" key="15">
    <source>
        <dbReference type="Proteomes" id="UP000006039"/>
    </source>
</evidence>
<dbReference type="Gene3D" id="1.20.120.1750">
    <property type="match status" value="1"/>
</dbReference>
<dbReference type="SMART" id="SM00647">
    <property type="entry name" value="IBR"/>
    <property type="match status" value="2"/>
</dbReference>
<feature type="zinc finger region" description="C3H1-type" evidence="8">
    <location>
        <begin position="111"/>
        <end position="138"/>
    </location>
</feature>
<evidence type="ECO:0000259" key="12">
    <source>
        <dbReference type="PROSITE" id="PS51873"/>
    </source>
</evidence>
<dbReference type="Pfam" id="PF14608">
    <property type="entry name" value="zf-CCCH_2"/>
    <property type="match status" value="2"/>
</dbReference>
<dbReference type="SMART" id="SM00356">
    <property type="entry name" value="ZnF_C3H1"/>
    <property type="match status" value="3"/>
</dbReference>
<dbReference type="STRING" id="644352.J3NT88"/>
<reference evidence="15" key="1">
    <citation type="submission" date="2010-07" db="EMBL/GenBank/DDBJ databases">
        <title>The genome sequence of Gaeumannomyces graminis var. tritici strain R3-111a-1.</title>
        <authorList>
            <consortium name="The Broad Institute Genome Sequencing Platform"/>
            <person name="Ma L.-J."/>
            <person name="Dead R."/>
            <person name="Young S."/>
            <person name="Zeng Q."/>
            <person name="Koehrsen M."/>
            <person name="Alvarado L."/>
            <person name="Berlin A."/>
            <person name="Chapman S.B."/>
            <person name="Chen Z."/>
            <person name="Freedman E."/>
            <person name="Gellesch M."/>
            <person name="Goldberg J."/>
            <person name="Griggs A."/>
            <person name="Gujja S."/>
            <person name="Heilman E.R."/>
            <person name="Heiman D."/>
            <person name="Hepburn T."/>
            <person name="Howarth C."/>
            <person name="Jen D."/>
            <person name="Larson L."/>
            <person name="Mehta T."/>
            <person name="Neiman D."/>
            <person name="Pearson M."/>
            <person name="Roberts A."/>
            <person name="Saif S."/>
            <person name="Shea T."/>
            <person name="Shenoy N."/>
            <person name="Sisk P."/>
            <person name="Stolte C."/>
            <person name="Sykes S."/>
            <person name="Walk T."/>
            <person name="White J."/>
            <person name="Yandava C."/>
            <person name="Haas B."/>
            <person name="Nusbaum C."/>
            <person name="Birren B."/>
        </authorList>
    </citation>
    <scope>NUCLEOTIDE SEQUENCE [LARGE SCALE GENOMIC DNA]</scope>
    <source>
        <strain evidence="15">R3-111a-1</strain>
    </source>
</reference>
<feature type="zinc finger region" description="C3H1-type" evidence="8">
    <location>
        <begin position="8"/>
        <end position="35"/>
    </location>
</feature>
<dbReference type="HOGENOM" id="CLU_004235_1_0_1"/>
<sequence length="914" mass="98233">MERSMSIRSVPAPCHFFASGRCMKGTACPFSHAIDQESPSARPSRKTTAAPPANLKNPATICRFFQAGKCHKGAGCAFLHEETAKPVLPAEATPTETEKPAPETLPATVDSRSLVPCRFFAAGSCKNGSSCPFMHAPATKDNLPEEPTPDETPLDVKDGLLDDPHDDWTRAFSGAVVKFAEGASVSDLSLASDFSAIRLDNLPSESTPASVIQLLGDLGLTAPDDCVRVRQASNGGAASADVKVRDPSFAAAVRDRLSERISNISATRIDVPMAAGSGLHRIDCCKVLCSWHRPTRTAWLNFRTPGVAQKVCDHFRSEVFKVKNQDVGASLLASNKGNSSFIGHGRTWTVRLSDLNPTVTKANILAQIPDHWMPTHVELGQPTYTENADEVTSTVRLRLLQFGPLDMWSVAETGGGKRVKAQARFGNEKDARTAESALNGKSIAWLRCDARAMRTSSGSAAKLTVQHVTTVKVKIPARIYSTLREPLQEKKKLWSEKKVYFVAYPPSNGHVTLKLEGAVSENVAEAYRGLSETVAGTLLDVGKDAWCTVIQNQASWRDILDRINKSHSVTAIRDRRRRQIRLFGRTEGCQLAKELITAQLEKLASEAVVIELAPDEFQWACRGGFKKLVAELGADKVTLDIVSNPRRILYSGGSGGDRAKIHAMLANKNGPALTADPPSEDHPAGGRDCSVCWTEAEEPVVVTSCGHAYCAGCFADLCGAEPAAGARHLVACVGDAAACGKPLPLAELKEHLPSAEFEDVLKAAFTSHVRRRPADFGYCPTPDCGHIYRVFADAAGEDGSDAAVVFTCPECLGATCTRCQATAHPGITCADRKEEASGGYEALARAKAELGVKDCPECKTAMEKTEGCNHMMCGGCRTHICWVCMATFDSDGECYDHLSAKHGGAFDVPAEAAW</sequence>
<evidence type="ECO:0000256" key="3">
    <source>
        <dbReference type="ARBA" id="ARBA00022723"/>
    </source>
</evidence>
<dbReference type="VEuPathDB" id="FungiDB:GGTG_04487"/>
<dbReference type="PANTHER" id="PTHR22770">
    <property type="entry name" value="UBIQUITIN CONJUGATING ENZYME 7 INTERACTING PROTEIN-RELATED"/>
    <property type="match status" value="1"/>
</dbReference>
<dbReference type="InterPro" id="IPR013083">
    <property type="entry name" value="Znf_RING/FYVE/PHD"/>
</dbReference>
<feature type="domain" description="C3H1-type" evidence="11">
    <location>
        <begin position="56"/>
        <end position="83"/>
    </location>
</feature>
<proteinExistence type="predicted"/>
<dbReference type="GO" id="GO:0043130">
    <property type="term" value="F:ubiquitin binding"/>
    <property type="evidence" value="ECO:0007669"/>
    <property type="project" value="TreeGrafter"/>
</dbReference>
<accession>J3NT88</accession>
<dbReference type="EnsemblFungi" id="EJT79403">
    <property type="protein sequence ID" value="EJT79403"/>
    <property type="gene ID" value="GGTG_04487"/>
</dbReference>
<evidence type="ECO:0008006" key="16">
    <source>
        <dbReference type="Google" id="ProtNLM"/>
    </source>
</evidence>
<keyword evidence="3 8" id="KW-0479">Metal-binding</keyword>
<dbReference type="InterPro" id="IPR001841">
    <property type="entry name" value="Znf_RING"/>
</dbReference>
<comment type="pathway">
    <text evidence="1">Protein modification; protein ubiquitination.</text>
</comment>
<dbReference type="CDD" id="cd20335">
    <property type="entry name" value="BRcat_RBR"/>
    <property type="match status" value="1"/>
</dbReference>
<dbReference type="PROSITE" id="PS50103">
    <property type="entry name" value="ZF_C3H1"/>
    <property type="match status" value="3"/>
</dbReference>
<dbReference type="eggNOG" id="KOG1812">
    <property type="taxonomic scope" value="Eukaryota"/>
</dbReference>
<feature type="domain" description="RING-type" evidence="10">
    <location>
        <begin position="689"/>
        <end position="732"/>
    </location>
</feature>
<evidence type="ECO:0000256" key="7">
    <source>
        <dbReference type="ARBA" id="ARBA00022833"/>
    </source>
</evidence>
<keyword evidence="5 8" id="KW-0863">Zinc-finger</keyword>
<dbReference type="PANTHER" id="PTHR22770:SF13">
    <property type="entry name" value="RING-TYPE DOMAIN-CONTAINING PROTEIN"/>
    <property type="match status" value="1"/>
</dbReference>
<dbReference type="GO" id="GO:0097039">
    <property type="term" value="P:protein linear polyubiquitination"/>
    <property type="evidence" value="ECO:0007669"/>
    <property type="project" value="TreeGrafter"/>
</dbReference>
<dbReference type="Pfam" id="PF00097">
    <property type="entry name" value="zf-C3HC4"/>
    <property type="match status" value="1"/>
</dbReference>
<dbReference type="Gene3D" id="4.10.1000.10">
    <property type="entry name" value="Zinc finger, CCCH-type"/>
    <property type="match status" value="2"/>
</dbReference>
<feature type="domain" description="C3H1-type" evidence="11">
    <location>
        <begin position="111"/>
        <end position="138"/>
    </location>
</feature>
<dbReference type="GO" id="GO:0008270">
    <property type="term" value="F:zinc ion binding"/>
    <property type="evidence" value="ECO:0007669"/>
    <property type="project" value="UniProtKB-KW"/>
</dbReference>
<reference evidence="14" key="5">
    <citation type="submission" date="2018-04" db="UniProtKB">
        <authorList>
            <consortium name="EnsemblFungi"/>
        </authorList>
    </citation>
    <scope>IDENTIFICATION</scope>
    <source>
        <strain evidence="14">R3-111a-1</strain>
    </source>
</reference>
<evidence type="ECO:0000256" key="1">
    <source>
        <dbReference type="ARBA" id="ARBA00004906"/>
    </source>
</evidence>
<dbReference type="InterPro" id="IPR051628">
    <property type="entry name" value="LUBAC_E3_Ligases"/>
</dbReference>
<dbReference type="EMBL" id="GL385396">
    <property type="protein sequence ID" value="EJT79403.1"/>
    <property type="molecule type" value="Genomic_DNA"/>
</dbReference>
<reference evidence="14" key="4">
    <citation type="journal article" date="2015" name="G3 (Bethesda)">
        <title>Genome sequences of three phytopathogenic species of the Magnaporthaceae family of fungi.</title>
        <authorList>
            <person name="Okagaki L.H."/>
            <person name="Nunes C.C."/>
            <person name="Sailsbery J."/>
            <person name="Clay B."/>
            <person name="Brown D."/>
            <person name="John T."/>
            <person name="Oh Y."/>
            <person name="Young N."/>
            <person name="Fitzgerald M."/>
            <person name="Haas B.J."/>
            <person name="Zeng Q."/>
            <person name="Young S."/>
            <person name="Adiconis X."/>
            <person name="Fan L."/>
            <person name="Levin J.Z."/>
            <person name="Mitchell T.K."/>
            <person name="Okubara P.A."/>
            <person name="Farman M.L."/>
            <person name="Kohn L.M."/>
            <person name="Birren B."/>
            <person name="Ma L.-J."/>
            <person name="Dean R.A."/>
        </authorList>
    </citation>
    <scope>NUCLEOTIDE SEQUENCE</scope>
    <source>
        <strain evidence="14">R3-111a-1</strain>
    </source>
</reference>
<dbReference type="OrthoDB" id="1431934at2759"/>
<name>J3NT88_GAET3</name>
<reference evidence="13" key="2">
    <citation type="submission" date="2010-07" db="EMBL/GenBank/DDBJ databases">
        <authorList>
            <consortium name="The Broad Institute Genome Sequencing Platform"/>
            <consortium name="Broad Institute Genome Sequencing Center for Infectious Disease"/>
            <person name="Ma L.-J."/>
            <person name="Dead R."/>
            <person name="Young S."/>
            <person name="Zeng Q."/>
            <person name="Koehrsen M."/>
            <person name="Alvarado L."/>
            <person name="Berlin A."/>
            <person name="Chapman S.B."/>
            <person name="Chen Z."/>
            <person name="Freedman E."/>
            <person name="Gellesch M."/>
            <person name="Goldberg J."/>
            <person name="Griggs A."/>
            <person name="Gujja S."/>
            <person name="Heilman E.R."/>
            <person name="Heiman D."/>
            <person name="Hepburn T."/>
            <person name="Howarth C."/>
            <person name="Jen D."/>
            <person name="Larson L."/>
            <person name="Mehta T."/>
            <person name="Neiman D."/>
            <person name="Pearson M."/>
            <person name="Roberts A."/>
            <person name="Saif S."/>
            <person name="Shea T."/>
            <person name="Shenoy N."/>
            <person name="Sisk P."/>
            <person name="Stolte C."/>
            <person name="Sykes S."/>
            <person name="Walk T."/>
            <person name="White J."/>
            <person name="Yandava C."/>
            <person name="Haas B."/>
            <person name="Nusbaum C."/>
            <person name="Birren B."/>
        </authorList>
    </citation>
    <scope>NUCLEOTIDE SEQUENCE</scope>
    <source>
        <strain evidence="13">R3-111a-1</strain>
    </source>
</reference>
<dbReference type="Gene3D" id="3.30.40.10">
    <property type="entry name" value="Zinc/RING finger domain, C3HC4 (zinc finger)"/>
    <property type="match status" value="1"/>
</dbReference>
<reference evidence="13" key="3">
    <citation type="submission" date="2010-09" db="EMBL/GenBank/DDBJ databases">
        <title>Annotation of Gaeumannomyces graminis var. tritici R3-111a-1.</title>
        <authorList>
            <consortium name="The Broad Institute Genome Sequencing Platform"/>
            <person name="Ma L.-J."/>
            <person name="Dead R."/>
            <person name="Young S.K."/>
            <person name="Zeng Q."/>
            <person name="Gargeya S."/>
            <person name="Fitzgerald M."/>
            <person name="Haas B."/>
            <person name="Abouelleil A."/>
            <person name="Alvarado L."/>
            <person name="Arachchi H.M."/>
            <person name="Berlin A."/>
            <person name="Brown A."/>
            <person name="Chapman S.B."/>
            <person name="Chen Z."/>
            <person name="Dunbar C."/>
            <person name="Freedman E."/>
            <person name="Gearin G."/>
            <person name="Gellesch M."/>
            <person name="Goldberg J."/>
            <person name="Griggs A."/>
            <person name="Gujja S."/>
            <person name="Heiman D."/>
            <person name="Howarth C."/>
            <person name="Larson L."/>
            <person name="Lui A."/>
            <person name="MacDonald P.J.P."/>
            <person name="Mehta T."/>
            <person name="Montmayeur A."/>
            <person name="Murphy C."/>
            <person name="Neiman D."/>
            <person name="Pearson M."/>
            <person name="Priest M."/>
            <person name="Roberts A."/>
            <person name="Saif S."/>
            <person name="Shea T."/>
            <person name="Shenoy N."/>
            <person name="Sisk P."/>
            <person name="Stolte C."/>
            <person name="Sykes S."/>
            <person name="Yandava C."/>
            <person name="Wortman J."/>
            <person name="Nusbaum C."/>
            <person name="Birren B."/>
        </authorList>
    </citation>
    <scope>NUCLEOTIDE SEQUENCE</scope>
    <source>
        <strain evidence="13">R3-111a-1</strain>
    </source>
</reference>
<evidence type="ECO:0000256" key="2">
    <source>
        <dbReference type="ARBA" id="ARBA00022679"/>
    </source>
</evidence>
<keyword evidence="2" id="KW-0808">Transferase</keyword>
<dbReference type="CDD" id="cd22585">
    <property type="entry name" value="Rcat_RBR_DEAH12-like"/>
    <property type="match status" value="1"/>
</dbReference>
<feature type="region of interest" description="Disordered" evidence="9">
    <location>
        <begin position="34"/>
        <end position="53"/>
    </location>
</feature>
<dbReference type="GO" id="GO:0043161">
    <property type="term" value="P:proteasome-mediated ubiquitin-dependent protein catabolic process"/>
    <property type="evidence" value="ECO:0007669"/>
    <property type="project" value="TreeGrafter"/>
</dbReference>
<dbReference type="GO" id="GO:0004842">
    <property type="term" value="F:ubiquitin-protein transferase activity"/>
    <property type="evidence" value="ECO:0007669"/>
    <property type="project" value="TreeGrafter"/>
</dbReference>
<dbReference type="InterPro" id="IPR002867">
    <property type="entry name" value="IBR_dom"/>
</dbReference>
<dbReference type="Pfam" id="PF00642">
    <property type="entry name" value="zf-CCCH"/>
    <property type="match status" value="1"/>
</dbReference>
<feature type="domain" description="C3H1-type" evidence="11">
    <location>
        <begin position="8"/>
        <end position="35"/>
    </location>
</feature>
<dbReference type="AlphaFoldDB" id="J3NT88"/>
<evidence type="ECO:0000256" key="4">
    <source>
        <dbReference type="ARBA" id="ARBA00022737"/>
    </source>
</evidence>
<evidence type="ECO:0000259" key="11">
    <source>
        <dbReference type="PROSITE" id="PS50103"/>
    </source>
</evidence>
<organism evidence="13">
    <name type="scientific">Gaeumannomyces tritici (strain R3-111a-1)</name>
    <name type="common">Wheat and barley take-all root rot fungus</name>
    <name type="synonym">Gaeumannomyces graminis var. tritici</name>
    <dbReference type="NCBI Taxonomy" id="644352"/>
    <lineage>
        <taxon>Eukaryota</taxon>
        <taxon>Fungi</taxon>
        <taxon>Dikarya</taxon>
        <taxon>Ascomycota</taxon>
        <taxon>Pezizomycotina</taxon>
        <taxon>Sordariomycetes</taxon>
        <taxon>Sordariomycetidae</taxon>
        <taxon>Magnaporthales</taxon>
        <taxon>Magnaporthaceae</taxon>
        <taxon>Gaeumannomyces</taxon>
    </lineage>
</organism>
<evidence type="ECO:0000259" key="10">
    <source>
        <dbReference type="PROSITE" id="PS50089"/>
    </source>
</evidence>
<dbReference type="InterPro" id="IPR018957">
    <property type="entry name" value="Znf_C3HC4_RING-type"/>
</dbReference>
<keyword evidence="6" id="KW-0833">Ubl conjugation pathway</keyword>
<evidence type="ECO:0000256" key="9">
    <source>
        <dbReference type="SAM" id="MobiDB-lite"/>
    </source>
</evidence>
<dbReference type="InterPro" id="IPR044066">
    <property type="entry name" value="TRIAD_supradom"/>
</dbReference>
<dbReference type="SUPFAM" id="SSF57850">
    <property type="entry name" value="RING/U-box"/>
    <property type="match status" value="2"/>
</dbReference>
<dbReference type="InterPro" id="IPR036855">
    <property type="entry name" value="Znf_CCCH_sf"/>
</dbReference>
<gene>
    <name evidence="14" type="primary">20344945</name>
    <name evidence="13" type="ORF">GGTG_04487</name>
</gene>
<evidence type="ECO:0000256" key="5">
    <source>
        <dbReference type="ARBA" id="ARBA00022771"/>
    </source>
</evidence>
<dbReference type="RefSeq" id="XP_009220548.1">
    <property type="nucleotide sequence ID" value="XM_009222284.1"/>
</dbReference>
<dbReference type="Pfam" id="PF01485">
    <property type="entry name" value="IBR"/>
    <property type="match status" value="1"/>
</dbReference>
<dbReference type="PROSITE" id="PS50089">
    <property type="entry name" value="ZF_RING_2"/>
    <property type="match status" value="1"/>
</dbReference>
<feature type="domain" description="RING-type" evidence="12">
    <location>
        <begin position="685"/>
        <end position="908"/>
    </location>
</feature>
<protein>
    <recommendedName>
        <fullName evidence="16">Ariadne RING finger</fullName>
    </recommendedName>
</protein>
<dbReference type="SUPFAM" id="SSF90229">
    <property type="entry name" value="CCCH zinc finger"/>
    <property type="match status" value="2"/>
</dbReference>
<evidence type="ECO:0000256" key="8">
    <source>
        <dbReference type="PROSITE-ProRule" id="PRU00723"/>
    </source>
</evidence>
<feature type="zinc finger region" description="C3H1-type" evidence="8">
    <location>
        <begin position="56"/>
        <end position="83"/>
    </location>
</feature>
<dbReference type="PROSITE" id="PS51873">
    <property type="entry name" value="TRIAD"/>
    <property type="match status" value="1"/>
</dbReference>
<dbReference type="Pfam" id="PF22191">
    <property type="entry name" value="IBR_1"/>
    <property type="match status" value="1"/>
</dbReference>
<evidence type="ECO:0000256" key="6">
    <source>
        <dbReference type="ARBA" id="ARBA00022786"/>
    </source>
</evidence>
<dbReference type="InterPro" id="IPR000571">
    <property type="entry name" value="Znf_CCCH"/>
</dbReference>
<dbReference type="GO" id="GO:0000151">
    <property type="term" value="C:ubiquitin ligase complex"/>
    <property type="evidence" value="ECO:0007669"/>
    <property type="project" value="TreeGrafter"/>
</dbReference>
<dbReference type="GeneID" id="20344945"/>
<keyword evidence="4" id="KW-0677">Repeat</keyword>
<evidence type="ECO:0000313" key="13">
    <source>
        <dbReference type="EMBL" id="EJT79403.1"/>
    </source>
</evidence>
<dbReference type="Proteomes" id="UP000006039">
    <property type="component" value="Unassembled WGS sequence"/>
</dbReference>